<dbReference type="SUPFAM" id="SSF51735">
    <property type="entry name" value="NAD(P)-binding Rossmann-fold domains"/>
    <property type="match status" value="1"/>
</dbReference>
<evidence type="ECO:0000256" key="2">
    <source>
        <dbReference type="ARBA" id="ARBA00006617"/>
    </source>
</evidence>
<dbReference type="AlphaFoldDB" id="A0A098VUA4"/>
<dbReference type="HOGENOM" id="CLU_071330_2_2_1"/>
<evidence type="ECO:0000256" key="1">
    <source>
        <dbReference type="ARBA" id="ARBA00004450"/>
    </source>
</evidence>
<accession>A0A098VUA4</accession>
<dbReference type="GeneID" id="25258738"/>
<proteinExistence type="inferred from homology"/>
<dbReference type="GO" id="GO:0005741">
    <property type="term" value="C:mitochondrial outer membrane"/>
    <property type="evidence" value="ECO:0007669"/>
    <property type="project" value="UniProtKB-SubCell"/>
</dbReference>
<dbReference type="PANTHER" id="PTHR14097:SF7">
    <property type="entry name" value="OXIDOREDUCTASE HTATIP2"/>
    <property type="match status" value="1"/>
</dbReference>
<name>A0A098VUA4_9MICR</name>
<comment type="caution">
    <text evidence="3">The sequence shown here is derived from an EMBL/GenBank/DDBJ whole genome shotgun (WGS) entry which is preliminary data.</text>
</comment>
<comment type="subcellular location">
    <subcellularLocation>
        <location evidence="1">Mitochondrion outer membrane</location>
        <topology evidence="1">Peripheral membrane protein</topology>
    </subcellularLocation>
</comment>
<dbReference type="PANTHER" id="PTHR14097">
    <property type="entry name" value="OXIDOREDUCTASE HTATIP2"/>
    <property type="match status" value="1"/>
</dbReference>
<keyword evidence="4" id="KW-1185">Reference proteome</keyword>
<dbReference type="RefSeq" id="XP_013238832.1">
    <property type="nucleotide sequence ID" value="XM_013383378.1"/>
</dbReference>
<evidence type="ECO:0000313" key="4">
    <source>
        <dbReference type="Proteomes" id="UP000029725"/>
    </source>
</evidence>
<dbReference type="VEuPathDB" id="MicrosporidiaDB:DI09_17p40"/>
<dbReference type="OrthoDB" id="430436at2759"/>
<gene>
    <name evidence="3" type="ORF">DI09_17p40</name>
</gene>
<organism evidence="3 4">
    <name type="scientific">Mitosporidium daphniae</name>
    <dbReference type="NCBI Taxonomy" id="1485682"/>
    <lineage>
        <taxon>Eukaryota</taxon>
        <taxon>Fungi</taxon>
        <taxon>Fungi incertae sedis</taxon>
        <taxon>Microsporidia</taxon>
        <taxon>Mitosporidium</taxon>
    </lineage>
</organism>
<protein>
    <submittedName>
        <fullName evidence="3">Oxidoreductase htatip2</fullName>
    </submittedName>
</protein>
<reference evidence="3 4" key="1">
    <citation type="submission" date="2014-04" db="EMBL/GenBank/DDBJ databases">
        <title>A new species of microsporidia sheds light on the evolution of extreme parasitism.</title>
        <authorList>
            <person name="Haag K.L."/>
            <person name="James T.Y."/>
            <person name="Larsson R."/>
            <person name="Schaer T.M."/>
            <person name="Refardt D."/>
            <person name="Pombert J.-F."/>
            <person name="Ebert D."/>
        </authorList>
    </citation>
    <scope>NUCLEOTIDE SEQUENCE [LARGE SCALE GENOMIC DNA]</scope>
    <source>
        <strain evidence="3 4">UGP3</strain>
        <tissue evidence="3">Spores</tissue>
    </source>
</reference>
<dbReference type="Proteomes" id="UP000029725">
    <property type="component" value="Unassembled WGS sequence"/>
</dbReference>
<evidence type="ECO:0000313" key="3">
    <source>
        <dbReference type="EMBL" id="KGG52374.1"/>
    </source>
</evidence>
<dbReference type="GO" id="GO:0051170">
    <property type="term" value="P:import into nucleus"/>
    <property type="evidence" value="ECO:0007669"/>
    <property type="project" value="TreeGrafter"/>
</dbReference>
<dbReference type="Gene3D" id="3.40.50.720">
    <property type="entry name" value="NAD(P)-binding Rossmann-like Domain"/>
    <property type="match status" value="1"/>
</dbReference>
<comment type="similarity">
    <text evidence="2">Belongs to the FMP52 family.</text>
</comment>
<sequence>MKAIVIGATGQIGRQLVSALLRCPQLKESRVSAIVRNLPEDPQSFFDATDESISRLSLRVVSDFNTFDFSTIFDCPDKFTHAFSTLGTTLKQSPNAADYYRVDHDFPVKFASAARAGGVPFFGIVTSMNSCSSSSFAYLKLKGDVEKDVIALDFPSLVILRPGFLFAEKLRDTAPWFEALTHKLFYPVVEFFFPMKYTVHIEDAAKTMLYSAIQATPGLKIIENKEIVQMALASDQALAENKI</sequence>
<dbReference type="InterPro" id="IPR036291">
    <property type="entry name" value="NAD(P)-bd_dom_sf"/>
</dbReference>
<dbReference type="EMBL" id="JMKJ01000088">
    <property type="protein sequence ID" value="KGG52374.1"/>
    <property type="molecule type" value="Genomic_DNA"/>
</dbReference>